<dbReference type="RefSeq" id="WP_076928736.1">
    <property type="nucleotide sequence ID" value="NZ_LT605205.1"/>
</dbReference>
<keyword evidence="4" id="KW-0963">Cytoplasm</keyword>
<evidence type="ECO:0000256" key="1">
    <source>
        <dbReference type="ARBA" id="ARBA00004496"/>
    </source>
</evidence>
<evidence type="ECO:0000256" key="10">
    <source>
        <dbReference type="ARBA" id="ARBA00029774"/>
    </source>
</evidence>
<evidence type="ECO:0000256" key="6">
    <source>
        <dbReference type="ARBA" id="ARBA00022694"/>
    </source>
</evidence>
<dbReference type="STRING" id="1642647.PSM36_0617"/>
<evidence type="ECO:0000256" key="11">
    <source>
        <dbReference type="ARBA" id="ARBA00048366"/>
    </source>
</evidence>
<dbReference type="PROSITE" id="PS51163">
    <property type="entry name" value="YRDC"/>
    <property type="match status" value="1"/>
</dbReference>
<dbReference type="InterPro" id="IPR017945">
    <property type="entry name" value="DHBP_synth_RibB-like_a/b_dom"/>
</dbReference>
<proteinExistence type="inferred from homology"/>
<dbReference type="PANTHER" id="PTHR17490:SF16">
    <property type="entry name" value="THREONYLCARBAMOYL-AMP SYNTHASE"/>
    <property type="match status" value="1"/>
</dbReference>
<reference evidence="13 14" key="1">
    <citation type="submission" date="2016-08" db="EMBL/GenBank/DDBJ databases">
        <authorList>
            <person name="Seilhamer J.J."/>
        </authorList>
    </citation>
    <scope>NUCLEOTIDE SEQUENCE [LARGE SCALE GENOMIC DNA]</scope>
    <source>
        <strain evidence="13">M3/6</strain>
    </source>
</reference>
<evidence type="ECO:0000313" key="13">
    <source>
        <dbReference type="EMBL" id="SCD19447.1"/>
    </source>
</evidence>
<keyword evidence="9" id="KW-0067">ATP-binding</keyword>
<keyword evidence="14" id="KW-1185">Reference proteome</keyword>
<dbReference type="Proteomes" id="UP000187464">
    <property type="component" value="Chromosome I"/>
</dbReference>
<name>A0A1R3T4H7_9BACT</name>
<evidence type="ECO:0000256" key="8">
    <source>
        <dbReference type="ARBA" id="ARBA00022741"/>
    </source>
</evidence>
<evidence type="ECO:0000256" key="4">
    <source>
        <dbReference type="ARBA" id="ARBA00022490"/>
    </source>
</evidence>
<feature type="domain" description="YrdC-like" evidence="12">
    <location>
        <begin position="2"/>
        <end position="187"/>
    </location>
</feature>
<evidence type="ECO:0000259" key="12">
    <source>
        <dbReference type="PROSITE" id="PS51163"/>
    </source>
</evidence>
<dbReference type="NCBIfam" id="TIGR00057">
    <property type="entry name" value="L-threonylcarbamoyladenylate synthase"/>
    <property type="match status" value="1"/>
</dbReference>
<evidence type="ECO:0000256" key="9">
    <source>
        <dbReference type="ARBA" id="ARBA00022840"/>
    </source>
</evidence>
<comment type="catalytic activity">
    <reaction evidence="11">
        <text>L-threonine + hydrogencarbonate + ATP = L-threonylcarbamoyladenylate + diphosphate + H2O</text>
        <dbReference type="Rhea" id="RHEA:36407"/>
        <dbReference type="ChEBI" id="CHEBI:15377"/>
        <dbReference type="ChEBI" id="CHEBI:17544"/>
        <dbReference type="ChEBI" id="CHEBI:30616"/>
        <dbReference type="ChEBI" id="CHEBI:33019"/>
        <dbReference type="ChEBI" id="CHEBI:57926"/>
        <dbReference type="ChEBI" id="CHEBI:73682"/>
        <dbReference type="EC" id="2.7.7.87"/>
    </reaction>
</comment>
<dbReference type="GO" id="GO:0000049">
    <property type="term" value="F:tRNA binding"/>
    <property type="evidence" value="ECO:0007669"/>
    <property type="project" value="TreeGrafter"/>
</dbReference>
<dbReference type="AlphaFoldDB" id="A0A1R3T4H7"/>
<dbReference type="EMBL" id="LT605205">
    <property type="protein sequence ID" value="SCD19447.1"/>
    <property type="molecule type" value="Genomic_DNA"/>
</dbReference>
<dbReference type="InterPro" id="IPR050156">
    <property type="entry name" value="TC-AMP_synthase_SUA5"/>
</dbReference>
<dbReference type="GO" id="GO:0008033">
    <property type="term" value="P:tRNA processing"/>
    <property type="evidence" value="ECO:0007669"/>
    <property type="project" value="UniProtKB-KW"/>
</dbReference>
<dbReference type="GO" id="GO:0006450">
    <property type="term" value="P:regulation of translational fidelity"/>
    <property type="evidence" value="ECO:0007669"/>
    <property type="project" value="TreeGrafter"/>
</dbReference>
<dbReference type="Gene3D" id="3.90.870.10">
    <property type="entry name" value="DHBP synthase"/>
    <property type="match status" value="1"/>
</dbReference>
<keyword evidence="6" id="KW-0819">tRNA processing</keyword>
<dbReference type="KEGG" id="psac:PSM36_0617"/>
<keyword evidence="7" id="KW-0548">Nucleotidyltransferase</keyword>
<dbReference type="SUPFAM" id="SSF55821">
    <property type="entry name" value="YrdC/RibB"/>
    <property type="match status" value="1"/>
</dbReference>
<evidence type="ECO:0000256" key="2">
    <source>
        <dbReference type="ARBA" id="ARBA00007663"/>
    </source>
</evidence>
<sequence length="187" mass="20706">MQDDIKKACDILRKGGIILYPTDTIWGIGCDATNEEAVKRIYDLKQRDDTKSMLVLMDNPAKLQTYVKEVPDIAWDLIDLADKPLTIIYDGAKNLAPNLIAPDGSIGIRITAETFSMELCRQFRKPIVSTSANISGDPSPSSFSEIGQTIKEGVDYIVTYRQKEQTKAKPSGIVKLGKDGSIKIIRK</sequence>
<dbReference type="Pfam" id="PF01300">
    <property type="entry name" value="Sua5_yciO_yrdC"/>
    <property type="match status" value="1"/>
</dbReference>
<dbReference type="GO" id="GO:0005524">
    <property type="term" value="F:ATP binding"/>
    <property type="evidence" value="ECO:0007669"/>
    <property type="project" value="UniProtKB-KW"/>
</dbReference>
<dbReference type="GO" id="GO:0003725">
    <property type="term" value="F:double-stranded RNA binding"/>
    <property type="evidence" value="ECO:0007669"/>
    <property type="project" value="InterPro"/>
</dbReference>
<organism evidence="13 14">
    <name type="scientific">Proteiniphilum saccharofermentans</name>
    <dbReference type="NCBI Taxonomy" id="1642647"/>
    <lineage>
        <taxon>Bacteria</taxon>
        <taxon>Pseudomonadati</taxon>
        <taxon>Bacteroidota</taxon>
        <taxon>Bacteroidia</taxon>
        <taxon>Bacteroidales</taxon>
        <taxon>Dysgonomonadaceae</taxon>
        <taxon>Proteiniphilum</taxon>
    </lineage>
</organism>
<evidence type="ECO:0000256" key="5">
    <source>
        <dbReference type="ARBA" id="ARBA00022679"/>
    </source>
</evidence>
<dbReference type="EC" id="2.7.7.87" evidence="3"/>
<gene>
    <name evidence="13" type="ORF">PSM36_0617</name>
</gene>
<protein>
    <recommendedName>
        <fullName evidence="10">L-threonylcarbamoyladenylate synthase</fullName>
        <ecNumber evidence="3">2.7.7.87</ecNumber>
    </recommendedName>
    <alternativeName>
        <fullName evidence="10">L-threonylcarbamoyladenylate synthase</fullName>
    </alternativeName>
</protein>
<dbReference type="GO" id="GO:0005737">
    <property type="term" value="C:cytoplasm"/>
    <property type="evidence" value="ECO:0007669"/>
    <property type="project" value="UniProtKB-SubCell"/>
</dbReference>
<keyword evidence="8" id="KW-0547">Nucleotide-binding</keyword>
<dbReference type="InterPro" id="IPR006070">
    <property type="entry name" value="Sua5-like_dom"/>
</dbReference>
<dbReference type="GO" id="GO:0061710">
    <property type="term" value="F:L-threonylcarbamoyladenylate synthase"/>
    <property type="evidence" value="ECO:0007669"/>
    <property type="project" value="UniProtKB-EC"/>
</dbReference>
<accession>A0A1R3T4H7</accession>
<comment type="similarity">
    <text evidence="2">Belongs to the SUA5 family.</text>
</comment>
<evidence type="ECO:0000256" key="7">
    <source>
        <dbReference type="ARBA" id="ARBA00022695"/>
    </source>
</evidence>
<keyword evidence="5" id="KW-0808">Transferase</keyword>
<evidence type="ECO:0000313" key="14">
    <source>
        <dbReference type="Proteomes" id="UP000187464"/>
    </source>
</evidence>
<dbReference type="PANTHER" id="PTHR17490">
    <property type="entry name" value="SUA5"/>
    <property type="match status" value="1"/>
</dbReference>
<comment type="subcellular location">
    <subcellularLocation>
        <location evidence="1">Cytoplasm</location>
    </subcellularLocation>
</comment>
<evidence type="ECO:0000256" key="3">
    <source>
        <dbReference type="ARBA" id="ARBA00012584"/>
    </source>
</evidence>